<dbReference type="AlphaFoldDB" id="A0A0S4KFA7"/>
<feature type="region of interest" description="Disordered" evidence="4">
    <location>
        <begin position="525"/>
        <end position="560"/>
    </location>
</feature>
<feature type="domain" description="RRM" evidence="5">
    <location>
        <begin position="452"/>
        <end position="524"/>
    </location>
</feature>
<evidence type="ECO:0000256" key="3">
    <source>
        <dbReference type="PROSITE-ProRule" id="PRU00176"/>
    </source>
</evidence>
<dbReference type="InterPro" id="IPR021790">
    <property type="entry name" value="PTBP1-like_RRM2"/>
</dbReference>
<proteinExistence type="predicted"/>
<dbReference type="SUPFAM" id="SSF54928">
    <property type="entry name" value="RNA-binding domain, RBD"/>
    <property type="match status" value="2"/>
</dbReference>
<reference evidence="7" key="1">
    <citation type="submission" date="2015-09" db="EMBL/GenBank/DDBJ databases">
        <authorList>
            <consortium name="Pathogen Informatics"/>
        </authorList>
    </citation>
    <scope>NUCLEOTIDE SEQUENCE [LARGE SCALE GENOMIC DNA]</scope>
    <source>
        <strain evidence="7">Lake Konstanz</strain>
    </source>
</reference>
<dbReference type="PROSITE" id="PS50102">
    <property type="entry name" value="RRM"/>
    <property type="match status" value="1"/>
</dbReference>
<feature type="region of interest" description="Disordered" evidence="4">
    <location>
        <begin position="201"/>
        <end position="267"/>
    </location>
</feature>
<dbReference type="Proteomes" id="UP000051952">
    <property type="component" value="Unassembled WGS sequence"/>
</dbReference>
<dbReference type="GO" id="GO:0003723">
    <property type="term" value="F:RNA binding"/>
    <property type="evidence" value="ECO:0007669"/>
    <property type="project" value="UniProtKB-UniRule"/>
</dbReference>
<keyword evidence="1" id="KW-0677">Repeat</keyword>
<dbReference type="Pfam" id="PF13893">
    <property type="entry name" value="RRM_5"/>
    <property type="match status" value="1"/>
</dbReference>
<dbReference type="OrthoDB" id="296632at2759"/>
<feature type="compositionally biased region" description="Low complexity" evidence="4">
    <location>
        <begin position="99"/>
        <end position="115"/>
    </location>
</feature>
<evidence type="ECO:0000256" key="4">
    <source>
        <dbReference type="SAM" id="MobiDB-lite"/>
    </source>
</evidence>
<gene>
    <name evidence="6" type="ORF">BSAL_05870</name>
</gene>
<dbReference type="EMBL" id="CYKH01001037">
    <property type="protein sequence ID" value="CUI14356.1"/>
    <property type="molecule type" value="Genomic_DNA"/>
</dbReference>
<dbReference type="InterPro" id="IPR012677">
    <property type="entry name" value="Nucleotide-bd_a/b_plait_sf"/>
</dbReference>
<evidence type="ECO:0000256" key="2">
    <source>
        <dbReference type="ARBA" id="ARBA00022884"/>
    </source>
</evidence>
<feature type="compositionally biased region" description="Low complexity" evidence="4">
    <location>
        <begin position="532"/>
        <end position="554"/>
    </location>
</feature>
<feature type="region of interest" description="Disordered" evidence="4">
    <location>
        <begin position="65"/>
        <end position="115"/>
    </location>
</feature>
<organism evidence="6 7">
    <name type="scientific">Bodo saltans</name>
    <name type="common">Flagellated protozoan</name>
    <dbReference type="NCBI Taxonomy" id="75058"/>
    <lineage>
        <taxon>Eukaryota</taxon>
        <taxon>Discoba</taxon>
        <taxon>Euglenozoa</taxon>
        <taxon>Kinetoplastea</taxon>
        <taxon>Metakinetoplastina</taxon>
        <taxon>Eubodonida</taxon>
        <taxon>Bodonidae</taxon>
        <taxon>Bodo</taxon>
    </lineage>
</organism>
<dbReference type="Gene3D" id="3.30.70.330">
    <property type="match status" value="3"/>
</dbReference>
<keyword evidence="2 3" id="KW-0694">RNA-binding</keyword>
<feature type="compositionally biased region" description="Basic residues" evidence="4">
    <location>
        <begin position="234"/>
        <end position="247"/>
    </location>
</feature>
<name>A0A0S4KFA7_BODSA</name>
<evidence type="ECO:0000313" key="6">
    <source>
        <dbReference type="EMBL" id="CUI14356.1"/>
    </source>
</evidence>
<dbReference type="OMA" id="NMIYPVT"/>
<dbReference type="Pfam" id="PF11835">
    <property type="entry name" value="RRM_8"/>
    <property type="match status" value="1"/>
</dbReference>
<keyword evidence="7" id="KW-1185">Reference proteome</keyword>
<dbReference type="InterPro" id="IPR035979">
    <property type="entry name" value="RBD_domain_sf"/>
</dbReference>
<dbReference type="InterPro" id="IPR000504">
    <property type="entry name" value="RRM_dom"/>
</dbReference>
<evidence type="ECO:0000313" key="7">
    <source>
        <dbReference type="Proteomes" id="UP000051952"/>
    </source>
</evidence>
<accession>A0A0S4KFA7</accession>
<evidence type="ECO:0000259" key="5">
    <source>
        <dbReference type="PROSITE" id="PS50102"/>
    </source>
</evidence>
<dbReference type="SMART" id="SM00360">
    <property type="entry name" value="RRM"/>
    <property type="match status" value="3"/>
</dbReference>
<dbReference type="PANTHER" id="PTHR15592">
    <property type="entry name" value="MATRIN 3/NUCLEAR PROTEIN 220-RELATED"/>
    <property type="match status" value="1"/>
</dbReference>
<evidence type="ECO:0000256" key="1">
    <source>
        <dbReference type="ARBA" id="ARBA00022737"/>
    </source>
</evidence>
<sequence>MRYDRNEAHVKMLLSGLQEREHYQHRTLSIGNFTASIQPSAPRHNNNNNAGGLVVVVVVVVHHHHHQQQGNNGGVGSYGAPSQHHYSHQQSHNGGGAGWQQQPAAASHQGGSSGAAPSTLLVTVEQCQYPITDTVLRDVFTRIGVVGRIACAPQQGTSTTATVHFADAATAARAKTEMDGKQIYPNCCIMRIGFQPEMNQHHHHNAAPMNSGGYNGDSFNNQHQRPMPSQYGGQHHHHHHHHQHHAQHNGYNNMPPHNGHPTTLGGTTMAQTVTTVATTRTSMERSRTAVVALAVEAAEGRGGNLMAPGHQHMHQQDGGFGAYNGAQEAPVLIISNVPETVSLHSLWVLLEVYGNVNSLKRQHTHKDNVVALFQNLHDARGAVTHLQSCPFYGNTLNVKHFAGYQDRGASRVEWNLGPATDPLTIAFQFHGNHHRTKPSAPFNPKQKNRPDRNLFVSNLTEEITDDAVKELFASKEFVVLEFYRKTANAAILQLESVDKAVEGLIATHAQQLSGRYIYVAFSRFPPGPPPAGQQDQDQGEGSAPAAELAAAPEATGVAEN</sequence>
<feature type="compositionally biased region" description="Low complexity" evidence="4">
    <location>
        <begin position="82"/>
        <end position="92"/>
    </location>
</feature>
<protein>
    <submittedName>
        <fullName evidence="6">RNA-binding protein, putative</fullName>
    </submittedName>
</protein>